<dbReference type="AlphaFoldDB" id="E3NHS4"/>
<accession>E3NHS4</accession>
<dbReference type="Proteomes" id="UP000008281">
    <property type="component" value="Unassembled WGS sequence"/>
</dbReference>
<proteinExistence type="predicted"/>
<dbReference type="HOGENOM" id="CLU_042576_0_0_1"/>
<reference evidence="1" key="1">
    <citation type="submission" date="2007-07" db="EMBL/GenBank/DDBJ databases">
        <title>PCAP assembly of the Caenorhabditis remanei genome.</title>
        <authorList>
            <consortium name="The Caenorhabditis remanei Sequencing Consortium"/>
            <person name="Wilson R.K."/>
        </authorList>
    </citation>
    <scope>NUCLEOTIDE SEQUENCE [LARGE SCALE GENOMIC DNA]</scope>
    <source>
        <strain evidence="1">PB4641</strain>
    </source>
</reference>
<dbReference type="EMBL" id="DS268684">
    <property type="protein sequence ID" value="EFO98370.1"/>
    <property type="molecule type" value="Genomic_DNA"/>
</dbReference>
<sequence>MNPGPPLAYDSLRTVLQHMDPNLRIRLSINCPSIRSAEKAVPLKIKKLEYTDQSFTVDGKKYKVGIYKKYPEGMCPIVENDNKFWGRLATDLDQHGYEDWQTLDKLRPGDVNLRCSNDRVRVYQEINEVGIKKKEEEELPELQEQLDYVESFGPMATSFSFDEFYSDDMVEQITSYFVKGYTSEDLSAYYSTLQEFEHGRDRAYEELKDKILETKAILQQWYARRDGLPVPFESYIMFTISDRYTKKNIEFIRYEKKLHESLNYLMHKIFENRRHPVAVKLLIPQSEILRLTPGLRMQIEEMYFDGEVDCAFAELAPYIEESSYPLKCLKISVWDTAVFQHPKLRSAKHLVVGRSHEEIRWLPILLNLENHKVSYLEGKWMTVDDFMTLIRHWVSCGKELGASFSYTLELTEDEYLDIDGFHKEVFKEIKAQFKNSISGHRNANIPIDNGTTLKVSVEYSRDEYFPYNLVLQILPLEQ</sequence>
<organism evidence="2">
    <name type="scientific">Caenorhabditis remanei</name>
    <name type="common">Caenorhabditis vulgaris</name>
    <dbReference type="NCBI Taxonomy" id="31234"/>
    <lineage>
        <taxon>Eukaryota</taxon>
        <taxon>Metazoa</taxon>
        <taxon>Ecdysozoa</taxon>
        <taxon>Nematoda</taxon>
        <taxon>Chromadorea</taxon>
        <taxon>Rhabditida</taxon>
        <taxon>Rhabditina</taxon>
        <taxon>Rhabditomorpha</taxon>
        <taxon>Rhabditoidea</taxon>
        <taxon>Rhabditidae</taxon>
        <taxon>Peloderinae</taxon>
        <taxon>Caenorhabditis</taxon>
    </lineage>
</organism>
<keyword evidence="2" id="KW-1185">Reference proteome</keyword>
<evidence type="ECO:0000313" key="1">
    <source>
        <dbReference type="EMBL" id="EFO98370.1"/>
    </source>
</evidence>
<dbReference type="InterPro" id="IPR021942">
    <property type="entry name" value="DUF3557"/>
</dbReference>
<dbReference type="Pfam" id="PF12078">
    <property type="entry name" value="DUF3557"/>
    <property type="match status" value="1"/>
</dbReference>
<evidence type="ECO:0000313" key="2">
    <source>
        <dbReference type="Proteomes" id="UP000008281"/>
    </source>
</evidence>
<name>E3NHS4_CAERE</name>
<dbReference type="InParanoid" id="E3NHS4"/>
<gene>
    <name evidence="1" type="ORF">CRE_23759</name>
</gene>
<protein>
    <submittedName>
        <fullName evidence="1">Uncharacterized protein</fullName>
    </submittedName>
</protein>
<dbReference type="PANTHER" id="PTHR31379">
    <property type="entry name" value="F-BOX C PROTEIN-RELATED-RELATED"/>
    <property type="match status" value="1"/>
</dbReference>
<dbReference type="PANTHER" id="PTHR31379:SF1">
    <property type="entry name" value="F-BOX C PROTEIN-RELATED"/>
    <property type="match status" value="1"/>
</dbReference>